<feature type="region of interest" description="Disordered" evidence="1">
    <location>
        <begin position="42"/>
        <end position="61"/>
    </location>
</feature>
<dbReference type="Proteomes" id="UP000748756">
    <property type="component" value="Unassembled WGS sequence"/>
</dbReference>
<feature type="signal peptide" evidence="2">
    <location>
        <begin position="1"/>
        <end position="20"/>
    </location>
</feature>
<protein>
    <submittedName>
        <fullName evidence="3">Uncharacterized protein</fullName>
    </submittedName>
</protein>
<dbReference type="OrthoDB" id="2416188at2759"/>
<sequence>MRIATISFALVAMTCVFTEALTLHARESDTVSLDQHGKNALSNGLSSTSHNVKRTTPDYSSSSITTLRDRLVAKRQDNKDAASQTTKEGLVPKYSCQEYINGVEAVLVSAEASIKKVSVEVTSRKPSQDVLDKLEKINSLVAKIRTDNEAAKATNYKTQETADTLVSTATDLHNKVKEYRDLLEETTTGSYKDLVMYAGDIESYGKDYVKKGCVTAV</sequence>
<evidence type="ECO:0000256" key="1">
    <source>
        <dbReference type="SAM" id="MobiDB-lite"/>
    </source>
</evidence>
<dbReference type="AlphaFoldDB" id="A0A9P5RLE6"/>
<keyword evidence="2" id="KW-0732">Signal</keyword>
<reference evidence="3" key="1">
    <citation type="journal article" date="2020" name="Fungal Divers.">
        <title>Resolving the Mortierellaceae phylogeny through synthesis of multi-gene phylogenetics and phylogenomics.</title>
        <authorList>
            <person name="Vandepol N."/>
            <person name="Liber J."/>
            <person name="Desiro A."/>
            <person name="Na H."/>
            <person name="Kennedy M."/>
            <person name="Barry K."/>
            <person name="Grigoriev I.V."/>
            <person name="Miller A.N."/>
            <person name="O'Donnell K."/>
            <person name="Stajich J.E."/>
            <person name="Bonito G."/>
        </authorList>
    </citation>
    <scope>NUCLEOTIDE SEQUENCE</scope>
    <source>
        <strain evidence="3">NRRL 6426</strain>
    </source>
</reference>
<feature type="chain" id="PRO_5040492720" evidence="2">
    <location>
        <begin position="21"/>
        <end position="217"/>
    </location>
</feature>
<evidence type="ECO:0000313" key="3">
    <source>
        <dbReference type="EMBL" id="KAF9135036.1"/>
    </source>
</evidence>
<accession>A0A9P5RLE6</accession>
<comment type="caution">
    <text evidence="3">The sequence shown here is derived from an EMBL/GenBank/DDBJ whole genome shotgun (WGS) entry which is preliminary data.</text>
</comment>
<gene>
    <name evidence="3" type="ORF">BG015_003331</name>
</gene>
<organism evidence="3 4">
    <name type="scientific">Linnemannia schmuckeri</name>
    <dbReference type="NCBI Taxonomy" id="64567"/>
    <lineage>
        <taxon>Eukaryota</taxon>
        <taxon>Fungi</taxon>
        <taxon>Fungi incertae sedis</taxon>
        <taxon>Mucoromycota</taxon>
        <taxon>Mortierellomycotina</taxon>
        <taxon>Mortierellomycetes</taxon>
        <taxon>Mortierellales</taxon>
        <taxon>Mortierellaceae</taxon>
        <taxon>Linnemannia</taxon>
    </lineage>
</organism>
<keyword evidence="4" id="KW-1185">Reference proteome</keyword>
<dbReference type="EMBL" id="JAAAUQ010001725">
    <property type="protein sequence ID" value="KAF9135036.1"/>
    <property type="molecule type" value="Genomic_DNA"/>
</dbReference>
<name>A0A9P5RLE6_9FUNG</name>
<proteinExistence type="predicted"/>
<evidence type="ECO:0000313" key="4">
    <source>
        <dbReference type="Proteomes" id="UP000748756"/>
    </source>
</evidence>
<evidence type="ECO:0000256" key="2">
    <source>
        <dbReference type="SAM" id="SignalP"/>
    </source>
</evidence>